<dbReference type="InterPro" id="IPR011990">
    <property type="entry name" value="TPR-like_helical_dom_sf"/>
</dbReference>
<feature type="repeat" description="PPR" evidence="3">
    <location>
        <begin position="452"/>
        <end position="486"/>
    </location>
</feature>
<organism evidence="4 5">
    <name type="scientific">Spirodela intermedia</name>
    <name type="common">Intermediate duckweed</name>
    <dbReference type="NCBI Taxonomy" id="51605"/>
    <lineage>
        <taxon>Eukaryota</taxon>
        <taxon>Viridiplantae</taxon>
        <taxon>Streptophyta</taxon>
        <taxon>Embryophyta</taxon>
        <taxon>Tracheophyta</taxon>
        <taxon>Spermatophyta</taxon>
        <taxon>Magnoliopsida</taxon>
        <taxon>Liliopsida</taxon>
        <taxon>Araceae</taxon>
        <taxon>Lemnoideae</taxon>
        <taxon>Spirodela</taxon>
    </lineage>
</organism>
<dbReference type="GO" id="GO:0009451">
    <property type="term" value="P:RNA modification"/>
    <property type="evidence" value="ECO:0007669"/>
    <property type="project" value="InterPro"/>
</dbReference>
<dbReference type="GO" id="GO:0003723">
    <property type="term" value="F:RNA binding"/>
    <property type="evidence" value="ECO:0007669"/>
    <property type="project" value="InterPro"/>
</dbReference>
<dbReference type="PANTHER" id="PTHR47926:SF389">
    <property type="entry name" value="PENTATRICOPEPTIDE PROTEIN-RELATED"/>
    <property type="match status" value="1"/>
</dbReference>
<dbReference type="FunFam" id="1.25.40.10:FF:000280">
    <property type="entry name" value="Pentatricopeptide repeat-containing protein"/>
    <property type="match status" value="1"/>
</dbReference>
<dbReference type="Pfam" id="PF01535">
    <property type="entry name" value="PPR"/>
    <property type="match status" value="4"/>
</dbReference>
<evidence type="ECO:0000256" key="3">
    <source>
        <dbReference type="PROSITE-ProRule" id="PRU00708"/>
    </source>
</evidence>
<dbReference type="PANTHER" id="PTHR47926">
    <property type="entry name" value="PENTATRICOPEPTIDE REPEAT-CONTAINING PROTEIN"/>
    <property type="match status" value="1"/>
</dbReference>
<keyword evidence="5" id="KW-1185">Reference proteome</keyword>
<feature type="repeat" description="PPR" evidence="3">
    <location>
        <begin position="212"/>
        <end position="246"/>
    </location>
</feature>
<evidence type="ECO:0000313" key="4">
    <source>
        <dbReference type="EMBL" id="CAA7399784.1"/>
    </source>
</evidence>
<dbReference type="Pfam" id="PF13041">
    <property type="entry name" value="PPR_2"/>
    <property type="match status" value="3"/>
</dbReference>
<proteinExistence type="inferred from homology"/>
<evidence type="ECO:0000256" key="2">
    <source>
        <dbReference type="ARBA" id="ARBA00061659"/>
    </source>
</evidence>
<dbReference type="FunFam" id="1.25.40.10:FF:000344">
    <property type="entry name" value="Pentatricopeptide repeat-containing protein"/>
    <property type="match status" value="1"/>
</dbReference>
<feature type="repeat" description="PPR" evidence="3">
    <location>
        <begin position="76"/>
        <end position="110"/>
    </location>
</feature>
<name>A0A7I8KRY0_SPIIN</name>
<feature type="repeat" description="PPR" evidence="3">
    <location>
        <begin position="487"/>
        <end position="522"/>
    </location>
</feature>
<dbReference type="PROSITE" id="PS51375">
    <property type="entry name" value="PPR"/>
    <property type="match status" value="8"/>
</dbReference>
<dbReference type="OrthoDB" id="881013at2759"/>
<dbReference type="Proteomes" id="UP000663760">
    <property type="component" value="Chromosome 7"/>
</dbReference>
<feature type="repeat" description="PPR" evidence="3">
    <location>
        <begin position="313"/>
        <end position="348"/>
    </location>
</feature>
<comment type="similarity">
    <text evidence="2">Belongs to the PPR family. PCMP-E subfamily.</text>
</comment>
<dbReference type="AlphaFoldDB" id="A0A7I8KRY0"/>
<reference evidence="4" key="1">
    <citation type="submission" date="2020-02" db="EMBL/GenBank/DDBJ databases">
        <authorList>
            <person name="Scholz U."/>
            <person name="Mascher M."/>
            <person name="Fiebig A."/>
        </authorList>
    </citation>
    <scope>NUCLEOTIDE SEQUENCE</scope>
</reference>
<protein>
    <submittedName>
        <fullName evidence="4">Uncharacterized protein</fullName>
    </submittedName>
</protein>
<evidence type="ECO:0000313" key="5">
    <source>
        <dbReference type="Proteomes" id="UP000663760"/>
    </source>
</evidence>
<feature type="repeat" description="PPR" evidence="3">
    <location>
        <begin position="349"/>
        <end position="383"/>
    </location>
</feature>
<sequence>MPWFPRPPSPDPSSFDILLRRCSSPRQSKQIHSRIVLCGALQGSAVLAARLVSVYSRQGLLADASRVFLGAESCGSILLWNSILRANLSHGRIGDALALYRRMRVLDLPADGFTLPMVVRCCSSMGASELCKAVHGHAVITGYSHHLHVANELILMHGTRGDMLCAQQIFEEMPLRNIISWNTLLAGFAGAGDSSGASDLFRRMESERVEPNSVSWTSLLSAHARDGKNSGVLNLFCEMTARGTRPTPESLSVVLSVCAEMGSAGEGKAVHSVVVRDGLEGYVFVRNSLISFYGMLGNAEEAELLFSQTEPKSLVTWNSLISCHAAAGLHEQAYQLLLEMEETTGIRPDSVTWSAVIGGLAAQGKAVESLEIFRQMQEDGVRANSVTAATVLSACAEFAALRLGRELHGHTLRASTGDGDPLVGNALVSMYAKCGSLKDARNMFDKMANNRDLISWNSMISGYGINGLGEEAIGVFEGMVDAGVDPDGVSFVAVLSACRHAGFVSEGRRLFHRMVHRHGIRPWMEHYACMVDLLGRAGLLEEAIKLVKRMPMEPNIWVWGSLLNSCRMHRNDGVAEEAASRIFALELETAGSCMLLSNIYASWGRWEDSARVRVLTRRKDLRKSPGQSWIELNRVVHVFLSGALLPQEMAGVYVVLEELNQLIESWE</sequence>
<dbReference type="Gene3D" id="1.25.40.10">
    <property type="entry name" value="Tetratricopeptide repeat domain"/>
    <property type="match status" value="5"/>
</dbReference>
<dbReference type="NCBIfam" id="TIGR00756">
    <property type="entry name" value="PPR"/>
    <property type="match status" value="5"/>
</dbReference>
<evidence type="ECO:0000256" key="1">
    <source>
        <dbReference type="ARBA" id="ARBA00022737"/>
    </source>
</evidence>
<keyword evidence="1" id="KW-0677">Repeat</keyword>
<dbReference type="EMBL" id="LR746270">
    <property type="protein sequence ID" value="CAA7399784.1"/>
    <property type="molecule type" value="Genomic_DNA"/>
</dbReference>
<dbReference type="InterPro" id="IPR002885">
    <property type="entry name" value="PPR_rpt"/>
</dbReference>
<gene>
    <name evidence="4" type="ORF">SI8410_07010454</name>
</gene>
<feature type="repeat" description="PPR" evidence="3">
    <location>
        <begin position="420"/>
        <end position="450"/>
    </location>
</feature>
<dbReference type="Pfam" id="PF20431">
    <property type="entry name" value="E_motif"/>
    <property type="match status" value="1"/>
</dbReference>
<feature type="repeat" description="PPR" evidence="3">
    <location>
        <begin position="177"/>
        <end position="211"/>
    </location>
</feature>
<accession>A0A7I8KRY0</accession>
<dbReference type="InterPro" id="IPR046960">
    <property type="entry name" value="PPR_At4g14850-like_plant"/>
</dbReference>
<dbReference type="InterPro" id="IPR046848">
    <property type="entry name" value="E_motif"/>
</dbReference>
<dbReference type="FunFam" id="1.25.40.10:FF:000393">
    <property type="entry name" value="Pentatricopeptide repeat-containing protein At1g20230"/>
    <property type="match status" value="1"/>
</dbReference>
<dbReference type="FunFam" id="1.25.40.10:FF:000031">
    <property type="entry name" value="Pentatricopeptide repeat-containing protein mitochondrial"/>
    <property type="match status" value="1"/>
</dbReference>